<comment type="subcellular location">
    <subcellularLocation>
        <location evidence="6">Cell membrane</location>
        <topology evidence="6">Multi-pass membrane protein</topology>
    </subcellularLocation>
    <subcellularLocation>
        <location evidence="1">Membrane</location>
        <topology evidence="1">Multi-pass membrane protein</topology>
    </subcellularLocation>
</comment>
<dbReference type="Proteomes" id="UP000568664">
    <property type="component" value="Unassembled WGS sequence"/>
</dbReference>
<dbReference type="EMBL" id="JABBXH010000001">
    <property type="protein sequence ID" value="NMP30384.1"/>
    <property type="molecule type" value="Genomic_DNA"/>
</dbReference>
<evidence type="ECO:0000256" key="1">
    <source>
        <dbReference type="ARBA" id="ARBA00004141"/>
    </source>
</evidence>
<accession>A0A7Y0L9D3</accession>
<dbReference type="AlphaFoldDB" id="A0A7Y0L9D3"/>
<sequence length="266" mass="27734">MTLEWLLIFALLGTVVGFFAGLLGVGGGGIMVPALTSIFLVQGIPVDKVVHLALGTSMACIVFTSIASMRAHQKNKAVLWHLVHKMALGVVVGTFAATFLAAYLNSSYLAIFFAAFMSYVAVNMFMKKSAEIQQQTLSTSNLVGSGFGIGAISALVSIGGGSLTVPYLSGRGINIKKAIGTSAAVGLPISVAGTLGYLANGWAVSYQQEWVFGFIYLPAVVIIAATSYFTAPIGAKLAHSLPVATLKKVFAVVLVLLAIKMLLSVL</sequence>
<organism evidence="7 8">
    <name type="scientific">Thalassotalea algicola</name>
    <dbReference type="NCBI Taxonomy" id="2716224"/>
    <lineage>
        <taxon>Bacteria</taxon>
        <taxon>Pseudomonadati</taxon>
        <taxon>Pseudomonadota</taxon>
        <taxon>Gammaproteobacteria</taxon>
        <taxon>Alteromonadales</taxon>
        <taxon>Colwelliaceae</taxon>
        <taxon>Thalassotalea</taxon>
    </lineage>
</organism>
<dbReference type="Pfam" id="PF01925">
    <property type="entry name" value="TauE"/>
    <property type="match status" value="1"/>
</dbReference>
<dbReference type="PANTHER" id="PTHR43483">
    <property type="entry name" value="MEMBRANE TRANSPORTER PROTEIN HI_0806-RELATED"/>
    <property type="match status" value="1"/>
</dbReference>
<comment type="caution">
    <text evidence="7">The sequence shown here is derived from an EMBL/GenBank/DDBJ whole genome shotgun (WGS) entry which is preliminary data.</text>
</comment>
<feature type="transmembrane region" description="Helical" evidence="6">
    <location>
        <begin position="108"/>
        <end position="126"/>
    </location>
</feature>
<keyword evidence="6" id="KW-1003">Cell membrane</keyword>
<keyword evidence="3 6" id="KW-0812">Transmembrane</keyword>
<dbReference type="InterPro" id="IPR002781">
    <property type="entry name" value="TM_pro_TauE-like"/>
</dbReference>
<feature type="transmembrane region" description="Helical" evidence="6">
    <location>
        <begin position="249"/>
        <end position="265"/>
    </location>
</feature>
<gene>
    <name evidence="7" type="ORF">HII17_02315</name>
</gene>
<dbReference type="PANTHER" id="PTHR43483:SF3">
    <property type="entry name" value="MEMBRANE TRANSPORTER PROTEIN HI_0806-RELATED"/>
    <property type="match status" value="1"/>
</dbReference>
<evidence type="ECO:0000256" key="5">
    <source>
        <dbReference type="ARBA" id="ARBA00023136"/>
    </source>
</evidence>
<evidence type="ECO:0000313" key="8">
    <source>
        <dbReference type="Proteomes" id="UP000568664"/>
    </source>
</evidence>
<evidence type="ECO:0000256" key="4">
    <source>
        <dbReference type="ARBA" id="ARBA00022989"/>
    </source>
</evidence>
<reference evidence="7 8" key="1">
    <citation type="submission" date="2020-04" db="EMBL/GenBank/DDBJ databases">
        <title>Thalassotalea sp. M1531, isolated from the surface of marine red alga.</title>
        <authorList>
            <person name="Pang L."/>
            <person name="Lu D.-C."/>
        </authorList>
    </citation>
    <scope>NUCLEOTIDE SEQUENCE [LARGE SCALE GENOMIC DNA]</scope>
    <source>
        <strain evidence="7 8">M1531</strain>
    </source>
</reference>
<keyword evidence="8" id="KW-1185">Reference proteome</keyword>
<feature type="transmembrane region" description="Helical" evidence="6">
    <location>
        <begin position="7"/>
        <end position="30"/>
    </location>
</feature>
<keyword evidence="5 6" id="KW-0472">Membrane</keyword>
<protein>
    <recommendedName>
        <fullName evidence="6">Probable membrane transporter protein</fullName>
    </recommendedName>
</protein>
<keyword evidence="4 6" id="KW-1133">Transmembrane helix</keyword>
<dbReference type="GO" id="GO:0005886">
    <property type="term" value="C:plasma membrane"/>
    <property type="evidence" value="ECO:0007669"/>
    <property type="project" value="UniProtKB-SubCell"/>
</dbReference>
<name>A0A7Y0L9D3_9GAMM</name>
<evidence type="ECO:0000256" key="6">
    <source>
        <dbReference type="RuleBase" id="RU363041"/>
    </source>
</evidence>
<comment type="similarity">
    <text evidence="2 6">Belongs to the 4-toluene sulfonate uptake permease (TSUP) (TC 2.A.102) family.</text>
</comment>
<feature type="transmembrane region" description="Helical" evidence="6">
    <location>
        <begin position="178"/>
        <end position="198"/>
    </location>
</feature>
<dbReference type="RefSeq" id="WP_169073700.1">
    <property type="nucleotide sequence ID" value="NZ_JABBXH010000001.1"/>
</dbReference>
<evidence type="ECO:0000256" key="2">
    <source>
        <dbReference type="ARBA" id="ARBA00009142"/>
    </source>
</evidence>
<evidence type="ECO:0000313" key="7">
    <source>
        <dbReference type="EMBL" id="NMP30384.1"/>
    </source>
</evidence>
<feature type="transmembrane region" description="Helical" evidence="6">
    <location>
        <begin position="82"/>
        <end position="102"/>
    </location>
</feature>
<feature type="transmembrane region" description="Helical" evidence="6">
    <location>
        <begin position="138"/>
        <end position="158"/>
    </location>
</feature>
<proteinExistence type="inferred from homology"/>
<evidence type="ECO:0000256" key="3">
    <source>
        <dbReference type="ARBA" id="ARBA00022692"/>
    </source>
</evidence>
<feature type="transmembrane region" description="Helical" evidence="6">
    <location>
        <begin position="210"/>
        <end position="229"/>
    </location>
</feature>
<feature type="transmembrane region" description="Helical" evidence="6">
    <location>
        <begin position="50"/>
        <end position="70"/>
    </location>
</feature>